<protein>
    <submittedName>
        <fullName evidence="1">Uncharacterized protein</fullName>
    </submittedName>
</protein>
<dbReference type="GeneID" id="5982120"/>
<proteinExistence type="predicted"/>
<sequence>MSLLKKMNLKALDLYFFLPQDRDTVFAPKHFSNTLPRPALDVDDIDYAHILRRVGLTRGEDTIEETRPG</sequence>
<reference evidence="2" key="1">
    <citation type="journal article" date="2007" name="Plant Cell">
        <title>Dothideomycete-plant interactions illuminated by genome sequencing and EST analysis of the wheat pathogen Stagonospora nodorum.</title>
        <authorList>
            <person name="Hane J.K."/>
            <person name="Lowe R.G."/>
            <person name="Solomon P.S."/>
            <person name="Tan K.C."/>
            <person name="Schoch C.L."/>
            <person name="Spatafora J.W."/>
            <person name="Crous P.W."/>
            <person name="Kodira C."/>
            <person name="Birren B.W."/>
            <person name="Galagan J.E."/>
            <person name="Torriani S.F."/>
            <person name="McDonald B.A."/>
            <person name="Oliver R.P."/>
        </authorList>
    </citation>
    <scope>NUCLEOTIDE SEQUENCE [LARGE SCALE GENOMIC DNA]</scope>
    <source>
        <strain evidence="2">SN15 / ATCC MYA-4574 / FGSC 10173</strain>
    </source>
</reference>
<accession>Q0TZL9</accession>
<name>Q0TZL9_PHANO</name>
<dbReference type="RefSeq" id="XP_001805192.1">
    <property type="nucleotide sequence ID" value="XM_001805140.1"/>
</dbReference>
<gene>
    <name evidence="1" type="ORF">SNOG_15028</name>
</gene>
<dbReference type="InParanoid" id="Q0TZL9"/>
<dbReference type="AlphaFoldDB" id="Q0TZL9"/>
<dbReference type="EMBL" id="CH445359">
    <property type="protein sequence ID" value="EAT77571.1"/>
    <property type="molecule type" value="Genomic_DNA"/>
</dbReference>
<dbReference type="Proteomes" id="UP000001055">
    <property type="component" value="Unassembled WGS sequence"/>
</dbReference>
<organism evidence="1 2">
    <name type="scientific">Phaeosphaeria nodorum (strain SN15 / ATCC MYA-4574 / FGSC 10173)</name>
    <name type="common">Glume blotch fungus</name>
    <name type="synonym">Parastagonospora nodorum</name>
    <dbReference type="NCBI Taxonomy" id="321614"/>
    <lineage>
        <taxon>Eukaryota</taxon>
        <taxon>Fungi</taxon>
        <taxon>Dikarya</taxon>
        <taxon>Ascomycota</taxon>
        <taxon>Pezizomycotina</taxon>
        <taxon>Dothideomycetes</taxon>
        <taxon>Pleosporomycetidae</taxon>
        <taxon>Pleosporales</taxon>
        <taxon>Pleosporineae</taxon>
        <taxon>Phaeosphaeriaceae</taxon>
        <taxon>Parastagonospora</taxon>
    </lineage>
</organism>
<dbReference type="KEGG" id="pno:SNOG_15028"/>
<evidence type="ECO:0000313" key="2">
    <source>
        <dbReference type="Proteomes" id="UP000001055"/>
    </source>
</evidence>
<dbReference type="VEuPathDB" id="FungiDB:JI435_150280"/>
<evidence type="ECO:0000313" key="1">
    <source>
        <dbReference type="EMBL" id="EAT77571.1"/>
    </source>
</evidence>